<name>A0A9P8SIM9_9HYPO</name>
<feature type="compositionally biased region" description="Pro residues" evidence="1">
    <location>
        <begin position="49"/>
        <end position="62"/>
    </location>
</feature>
<accession>A0A9P8SIM9</accession>
<dbReference type="EMBL" id="JAIZPD010000004">
    <property type="protein sequence ID" value="KAH0964383.1"/>
    <property type="molecule type" value="Genomic_DNA"/>
</dbReference>
<dbReference type="OrthoDB" id="4925605at2759"/>
<evidence type="ECO:0000313" key="2">
    <source>
        <dbReference type="EMBL" id="KAH0964383.1"/>
    </source>
</evidence>
<reference evidence="2" key="1">
    <citation type="submission" date="2021-09" db="EMBL/GenBank/DDBJ databases">
        <title>A high-quality genome of the endoparasitic fungus Hirsutella rhossiliensis with a comparison of Hirsutella genomes reveals transposable elements contributing to genome size variation.</title>
        <authorList>
            <person name="Lin R."/>
            <person name="Jiao Y."/>
            <person name="Sun X."/>
            <person name="Ling J."/>
            <person name="Xie B."/>
            <person name="Cheng X."/>
        </authorList>
    </citation>
    <scope>NUCLEOTIDE SEQUENCE</scope>
    <source>
        <strain evidence="2">HR02</strain>
    </source>
</reference>
<protein>
    <submittedName>
        <fullName evidence="2">Uncharacterized protein</fullName>
    </submittedName>
</protein>
<feature type="region of interest" description="Disordered" evidence="1">
    <location>
        <begin position="40"/>
        <end position="62"/>
    </location>
</feature>
<organism evidence="2 3">
    <name type="scientific">Hirsutella rhossiliensis</name>
    <dbReference type="NCBI Taxonomy" id="111463"/>
    <lineage>
        <taxon>Eukaryota</taxon>
        <taxon>Fungi</taxon>
        <taxon>Dikarya</taxon>
        <taxon>Ascomycota</taxon>
        <taxon>Pezizomycotina</taxon>
        <taxon>Sordariomycetes</taxon>
        <taxon>Hypocreomycetidae</taxon>
        <taxon>Hypocreales</taxon>
        <taxon>Ophiocordycipitaceae</taxon>
        <taxon>Hirsutella</taxon>
    </lineage>
</organism>
<evidence type="ECO:0000256" key="1">
    <source>
        <dbReference type="SAM" id="MobiDB-lite"/>
    </source>
</evidence>
<dbReference type="Pfam" id="PF20174">
    <property type="entry name" value="DUF6540"/>
    <property type="match status" value="1"/>
</dbReference>
<dbReference type="Proteomes" id="UP000824596">
    <property type="component" value="Unassembled WGS sequence"/>
</dbReference>
<proteinExistence type="predicted"/>
<keyword evidence="3" id="KW-1185">Reference proteome</keyword>
<evidence type="ECO:0000313" key="3">
    <source>
        <dbReference type="Proteomes" id="UP000824596"/>
    </source>
</evidence>
<sequence>MERIIGNEYCCAISPPAAPDFCLHMALFYRRCNRTGQPLRTSPATVLASPPPTPPPARPLPLPPGCCRAQPPSREPRMGRYAVYRLIYESGRAGGGHHHQHQHQHQPPLHRLFVETGLAGPVRGLYLDVTGSPETGMRYTEMPGDDPERLAAAAVSTSSSPLPSLFSASSASPPSSSAPVLALQTKTLVGTIAAEDFDRFRDICRRNPPPPRQFDGARRLVPWVPVRRSQDWVHESIARSVAEGILDVGLRQQSA</sequence>
<dbReference type="RefSeq" id="XP_044721896.1">
    <property type="nucleotide sequence ID" value="XM_044863282.1"/>
</dbReference>
<dbReference type="InterPro" id="IPR046670">
    <property type="entry name" value="DUF6540"/>
</dbReference>
<dbReference type="AlphaFoldDB" id="A0A9P8SIM9"/>
<comment type="caution">
    <text evidence="2">The sequence shown here is derived from an EMBL/GenBank/DDBJ whole genome shotgun (WGS) entry which is preliminary data.</text>
</comment>
<dbReference type="GeneID" id="68353940"/>
<gene>
    <name evidence="2" type="ORF">HRG_04811</name>
</gene>